<evidence type="ECO:0000256" key="10">
    <source>
        <dbReference type="ARBA" id="ARBA00081194"/>
    </source>
</evidence>
<dbReference type="FunFam" id="1.20.120.140:FF:000009">
    <property type="entry name" value="Signal sequence receptor alpha subunit"/>
    <property type="match status" value="1"/>
</dbReference>
<evidence type="ECO:0000256" key="5">
    <source>
        <dbReference type="ARBA" id="ARBA00022824"/>
    </source>
</evidence>
<dbReference type="Gene3D" id="1.20.120.140">
    <property type="entry name" value="Signal recognition particle SRP54, nucleotide-binding domain"/>
    <property type="match status" value="1"/>
</dbReference>
<organism evidence="15 16">
    <name type="scientific">Diplocarpon coronariae</name>
    <dbReference type="NCBI Taxonomy" id="2795749"/>
    <lineage>
        <taxon>Eukaryota</taxon>
        <taxon>Fungi</taxon>
        <taxon>Dikarya</taxon>
        <taxon>Ascomycota</taxon>
        <taxon>Pezizomycotina</taxon>
        <taxon>Leotiomycetes</taxon>
        <taxon>Helotiales</taxon>
        <taxon>Drepanopezizaceae</taxon>
        <taxon>Diplocarpon</taxon>
    </lineage>
</organism>
<dbReference type="SMART" id="SM00963">
    <property type="entry name" value="SRP54_N"/>
    <property type="match status" value="1"/>
</dbReference>
<dbReference type="STRING" id="503106.A0A218ZDS3"/>
<comment type="subunit">
    <text evidence="3">Heterodimer of an alpha and a beta chain.</text>
</comment>
<dbReference type="GO" id="GO:0005525">
    <property type="term" value="F:GTP binding"/>
    <property type="evidence" value="ECO:0007669"/>
    <property type="project" value="UniProtKB-KW"/>
</dbReference>
<evidence type="ECO:0000313" key="16">
    <source>
        <dbReference type="Proteomes" id="UP000242519"/>
    </source>
</evidence>
<keyword evidence="7" id="KW-0472">Membrane</keyword>
<dbReference type="InterPro" id="IPR027417">
    <property type="entry name" value="P-loop_NTPase"/>
</dbReference>
<dbReference type="EMBL" id="MZNU01000060">
    <property type="protein sequence ID" value="OWP05760.1"/>
    <property type="molecule type" value="Genomic_DNA"/>
</dbReference>
<keyword evidence="6" id="KW-0342">GTP-binding</keyword>
<proteinExistence type="inferred from homology"/>
<evidence type="ECO:0000256" key="4">
    <source>
        <dbReference type="ARBA" id="ARBA00022741"/>
    </source>
</evidence>
<evidence type="ECO:0000256" key="2">
    <source>
        <dbReference type="ARBA" id="ARBA00008531"/>
    </source>
</evidence>
<evidence type="ECO:0000256" key="8">
    <source>
        <dbReference type="ARBA" id="ARBA00023170"/>
    </source>
</evidence>
<evidence type="ECO:0000259" key="13">
    <source>
        <dbReference type="SMART" id="SM00962"/>
    </source>
</evidence>
<dbReference type="InterPro" id="IPR013822">
    <property type="entry name" value="Signal_recog_particl_SRP54_hlx"/>
</dbReference>
<dbReference type="InterPro" id="IPR042101">
    <property type="entry name" value="SRP54_N_sf"/>
</dbReference>
<dbReference type="InterPro" id="IPR007222">
    <property type="entry name" value="Sig_recog_particle_rcpt_asu_N"/>
</dbReference>
<dbReference type="GO" id="GO:0005047">
    <property type="term" value="F:signal recognition particle binding"/>
    <property type="evidence" value="ECO:0007669"/>
    <property type="project" value="InterPro"/>
</dbReference>
<reference evidence="15 16" key="1">
    <citation type="submission" date="2017-04" db="EMBL/GenBank/DDBJ databases">
        <title>Draft genome sequence of Marssonina coronaria NL1: causal agent of apple blotch.</title>
        <authorList>
            <person name="Cheng Q."/>
        </authorList>
    </citation>
    <scope>NUCLEOTIDE SEQUENCE [LARGE SCALE GENOMIC DNA]</scope>
    <source>
        <strain evidence="15 16">NL1</strain>
    </source>
</reference>
<accession>A0A218ZDS3</accession>
<dbReference type="CDD" id="cd14826">
    <property type="entry name" value="SR_alpha_SRX"/>
    <property type="match status" value="1"/>
</dbReference>
<evidence type="ECO:0000313" key="15">
    <source>
        <dbReference type="EMBL" id="OWP05760.1"/>
    </source>
</evidence>
<sequence>MLDAFEVLTTSGVVLWSKSYAPTSPAIINSLITNVFIEERTLPGAGVADDISAANNPPYKYEQHTLKWTTVKELNIIFVAVYRSLLHLSWIDKLVDNIKTIFVDLYGDQLKKPHTTLVECHFDDYFEQQIQRLEKTALNQETRAAEASAFAGAAPPSVLEKLDDEPPPLPGVLSRGPSRDNYRVLASNDSTPIATPDNSRPSTPSSHILTGRGGPGGKGSRRSRKAANTPSAYTSSGDESLLKNGKHGKPAGPKKRRKWDADGLADEDSDTPLDYSAPANGATTGEDETGERPAIEEVDQASWGSKTGKGQFVLKDLDDKVSSILASADAKKAEHTTASSTGIVGSSLSAIGGLFRNVVGGQTLTKENLDKAMKGMEDHLLRKNVAREAAVRLCEGVERELIGLKTGNFESVQAKIQTAMESSLQKILTPTSSLDLLREIDAVTAPSALSLKKRRPYVISIVGVNGVGKSTNLSKICFFLLQNKYKVLVVACDTFRSGAVEQLAVHVRNLKELTSREGGEVELYQKGYGKDAANVAKDAVTFAGQEGFDVVLIDTAGRRHNDQRLMSSLEKFAKFAQPDKILMVGEALVGTDSVAQARNFNAAFGSGRSLDGFIISKCDTVGDMVDLDLPSLSLVNKYFRVMAEPLLYESIRMVKEPRSGPQNSHPLLLLIRTIQKRPEVTMFVRHIHFHLHGMAFEKGHYRTPLARYPGSLEAKISSECAAFIVGSGLAYRIPWCQELRAGTLDAFVIYLIVRLPLLESISLQGYTWNKIQMGSIIIQRTLDNKYVTPFKHLIRLDLRNPVDVHERRASKLTLNHFQDLLRISTLRSLSADMIESEMGLWPFPSPLPPHSSIESSLTSLSITVLHEQNLERLLSNLPALEELTWTFWLNYKRPMGSNEMYCDRVRDALLRRSDTLKVLRIIPTHGYGRQWRANRVGIQGSLDLSTFGKLHTLEIPFNMLLGGGPGVTMNEVLPLSLKHLKLIEHHNFRQYMFAWDADSLLQTLLPFLEGAQKEAGGHNAGDDAPRIQTLTSILWLHPYRRAPQTTEARPGRYVQRSTSKNGEPVMATHLQGTAVHRPLYLLLERAAAPAVEDRARGNPRGMSRHCTQAFPNDADSSAGVC</sequence>
<name>A0A218ZDS3_9HELO</name>
<dbReference type="Gene3D" id="3.30.450.60">
    <property type="match status" value="1"/>
</dbReference>
<keyword evidence="5" id="KW-0256">Endoplasmic reticulum</keyword>
<dbReference type="Pfam" id="PF04086">
    <property type="entry name" value="SRP-alpha_N"/>
    <property type="match status" value="1"/>
</dbReference>
<dbReference type="InterPro" id="IPR000897">
    <property type="entry name" value="SRP54_GTPase_dom"/>
</dbReference>
<evidence type="ECO:0000256" key="6">
    <source>
        <dbReference type="ARBA" id="ARBA00023134"/>
    </source>
</evidence>
<comment type="similarity">
    <text evidence="2">Belongs to the GTP-binding SRP family.</text>
</comment>
<feature type="domain" description="AAA+ ATPase" evidence="12">
    <location>
        <begin position="455"/>
        <end position="693"/>
    </location>
</feature>
<dbReference type="OrthoDB" id="1727884at2759"/>
<dbReference type="SUPFAM" id="SSF47364">
    <property type="entry name" value="Domain of the SRP/SRP receptor G-proteins"/>
    <property type="match status" value="1"/>
</dbReference>
<feature type="compositionally biased region" description="Basic residues" evidence="11">
    <location>
        <begin position="244"/>
        <end position="258"/>
    </location>
</feature>
<comment type="subcellular location">
    <subcellularLocation>
        <location evidence="1">Endoplasmic reticulum membrane</location>
        <topology evidence="1">Peripheral membrane protein</topology>
        <orientation evidence="1">Cytoplasmic side</orientation>
    </subcellularLocation>
</comment>
<evidence type="ECO:0000256" key="1">
    <source>
        <dbReference type="ARBA" id="ARBA00004397"/>
    </source>
</evidence>
<dbReference type="SMART" id="SM00962">
    <property type="entry name" value="SRP54"/>
    <property type="match status" value="1"/>
</dbReference>
<feature type="domain" description="SRP54-type proteins GTP-binding" evidence="13">
    <location>
        <begin position="456"/>
        <end position="648"/>
    </location>
</feature>
<dbReference type="InterPro" id="IPR011012">
    <property type="entry name" value="Longin-like_dom_sf"/>
</dbReference>
<protein>
    <recommendedName>
        <fullName evidence="9">Signal recognition particle receptor subunit alpha homolog</fullName>
    </recommendedName>
    <alternativeName>
        <fullName evidence="10">Docking protein alpha</fullName>
    </alternativeName>
</protein>
<dbReference type="FunFam" id="3.40.50.300:FF:000566">
    <property type="entry name" value="Signal recognition particle receptor subunit alpha"/>
    <property type="match status" value="1"/>
</dbReference>
<feature type="compositionally biased region" description="Polar residues" evidence="11">
    <location>
        <begin position="187"/>
        <end position="208"/>
    </location>
</feature>
<evidence type="ECO:0000259" key="14">
    <source>
        <dbReference type="SMART" id="SM00963"/>
    </source>
</evidence>
<gene>
    <name evidence="15" type="ORF">B2J93_878</name>
</gene>
<dbReference type="GO" id="GO:0003924">
    <property type="term" value="F:GTPase activity"/>
    <property type="evidence" value="ECO:0007669"/>
    <property type="project" value="InterPro"/>
</dbReference>
<dbReference type="PANTHER" id="PTHR43134:SF1">
    <property type="entry name" value="SIGNAL RECOGNITION PARTICLE RECEPTOR SUBUNIT ALPHA"/>
    <property type="match status" value="1"/>
</dbReference>
<keyword evidence="8" id="KW-0675">Receptor</keyword>
<dbReference type="AlphaFoldDB" id="A0A218ZDS3"/>
<dbReference type="SMART" id="SM00382">
    <property type="entry name" value="AAA"/>
    <property type="match status" value="1"/>
</dbReference>
<dbReference type="FunFam" id="3.30.450.60:FF:000023">
    <property type="entry name" value="Signal sequence receptor alpha subunit"/>
    <property type="match status" value="1"/>
</dbReference>
<feature type="region of interest" description="Disordered" evidence="11">
    <location>
        <begin position="1094"/>
        <end position="1121"/>
    </location>
</feature>
<dbReference type="InterPro" id="IPR036225">
    <property type="entry name" value="SRP/SRP_N"/>
</dbReference>
<comment type="caution">
    <text evidence="15">The sequence shown here is derived from an EMBL/GenBank/DDBJ whole genome shotgun (WGS) entry which is preliminary data.</text>
</comment>
<dbReference type="Gene3D" id="3.40.50.300">
    <property type="entry name" value="P-loop containing nucleotide triphosphate hydrolases"/>
    <property type="match status" value="1"/>
</dbReference>
<dbReference type="PANTHER" id="PTHR43134">
    <property type="entry name" value="SIGNAL RECOGNITION PARTICLE RECEPTOR SUBUNIT ALPHA"/>
    <property type="match status" value="1"/>
</dbReference>
<evidence type="ECO:0000256" key="3">
    <source>
        <dbReference type="ARBA" id="ARBA00011870"/>
    </source>
</evidence>
<dbReference type="Pfam" id="PF00448">
    <property type="entry name" value="SRP54"/>
    <property type="match status" value="1"/>
</dbReference>
<dbReference type="Proteomes" id="UP000242519">
    <property type="component" value="Unassembled WGS sequence"/>
</dbReference>
<dbReference type="InParanoid" id="A0A218ZDS3"/>
<keyword evidence="4" id="KW-0547">Nucleotide-binding</keyword>
<evidence type="ECO:0000259" key="12">
    <source>
        <dbReference type="SMART" id="SM00382"/>
    </source>
</evidence>
<evidence type="ECO:0000256" key="11">
    <source>
        <dbReference type="SAM" id="MobiDB-lite"/>
    </source>
</evidence>
<dbReference type="GO" id="GO:0006886">
    <property type="term" value="P:intracellular protein transport"/>
    <property type="evidence" value="ECO:0007669"/>
    <property type="project" value="InterPro"/>
</dbReference>
<dbReference type="GO" id="GO:0005785">
    <property type="term" value="C:signal recognition particle receptor complex"/>
    <property type="evidence" value="ECO:0007669"/>
    <property type="project" value="InterPro"/>
</dbReference>
<evidence type="ECO:0000256" key="9">
    <source>
        <dbReference type="ARBA" id="ARBA00071429"/>
    </source>
</evidence>
<feature type="compositionally biased region" description="Polar residues" evidence="11">
    <location>
        <begin position="226"/>
        <end position="238"/>
    </location>
</feature>
<dbReference type="GO" id="GO:0006614">
    <property type="term" value="P:SRP-dependent cotranslational protein targeting to membrane"/>
    <property type="evidence" value="ECO:0007669"/>
    <property type="project" value="InterPro"/>
</dbReference>
<feature type="domain" description="Signal recognition particle SRP54 helical bundle" evidence="14">
    <location>
        <begin position="344"/>
        <end position="428"/>
    </location>
</feature>
<keyword evidence="16" id="KW-1185">Reference proteome</keyword>
<dbReference type="InterPro" id="IPR003593">
    <property type="entry name" value="AAA+_ATPase"/>
</dbReference>
<evidence type="ECO:0000256" key="7">
    <source>
        <dbReference type="ARBA" id="ARBA00023136"/>
    </source>
</evidence>
<dbReference type="SUPFAM" id="SSF52540">
    <property type="entry name" value="P-loop containing nucleoside triphosphate hydrolases"/>
    <property type="match status" value="1"/>
</dbReference>
<dbReference type="SUPFAM" id="SSF64356">
    <property type="entry name" value="SNARE-like"/>
    <property type="match status" value="1"/>
</dbReference>
<dbReference type="Pfam" id="PF02881">
    <property type="entry name" value="SRP54_N"/>
    <property type="match status" value="1"/>
</dbReference>
<feature type="region of interest" description="Disordered" evidence="11">
    <location>
        <begin position="158"/>
        <end position="303"/>
    </location>
</feature>